<dbReference type="InterPro" id="IPR051158">
    <property type="entry name" value="Metallophosphoesterase_sf"/>
</dbReference>
<dbReference type="STRING" id="328396.RU93_GL000525"/>
<proteinExistence type="predicted"/>
<dbReference type="InterPro" id="IPR004843">
    <property type="entry name" value="Calcineurin-like_PHP"/>
</dbReference>
<gene>
    <name evidence="2" type="ORF">RU93_GL000525</name>
</gene>
<sequence length="277" mass="32175">MYPVILIVCLLSILWLFLKPKKAHEVHYLIHKNKQKILDISKAYDLYAEASHLVIAQFSDTHFGRRRKPHLINPLIRSTIVRQPDVIVATGDLIDDYARWSHRQTHLLTEKLKRFNAPLGTFAVLGNQDYINNGQYFVKEVLKEGQFTPLINEETFVIREDVSLRIVGLDDTLVGKPMYDFEKKIATWQVLLVHEAHHVERVANLTDYDLILTGHPVKPGTKQSKDISVKFTHGLYQIGKKTLLSIYPGLMNRRFFARKPMIYYYHLAPETKKKNTD</sequence>
<comment type="caution">
    <text evidence="2">The sequence shown here is derived from an EMBL/GenBank/DDBJ whole genome shotgun (WGS) entry which is preliminary data.</text>
</comment>
<dbReference type="PANTHER" id="PTHR31302:SF0">
    <property type="entry name" value="TRANSMEMBRANE PROTEIN WITH METALLOPHOSPHOESTERASE DOMAIN"/>
    <property type="match status" value="1"/>
</dbReference>
<dbReference type="Gene3D" id="3.60.21.10">
    <property type="match status" value="1"/>
</dbReference>
<name>A0A1L8QR17_9ENTE</name>
<feature type="domain" description="Calcineurin-like phosphoesterase" evidence="1">
    <location>
        <begin position="54"/>
        <end position="215"/>
    </location>
</feature>
<evidence type="ECO:0000259" key="1">
    <source>
        <dbReference type="Pfam" id="PF00149"/>
    </source>
</evidence>
<dbReference type="InterPro" id="IPR029052">
    <property type="entry name" value="Metallo-depent_PP-like"/>
</dbReference>
<organism evidence="2 3">
    <name type="scientific">Enterococcus aquimarinus</name>
    <dbReference type="NCBI Taxonomy" id="328396"/>
    <lineage>
        <taxon>Bacteria</taxon>
        <taxon>Bacillati</taxon>
        <taxon>Bacillota</taxon>
        <taxon>Bacilli</taxon>
        <taxon>Lactobacillales</taxon>
        <taxon>Enterococcaceae</taxon>
        <taxon>Enterococcus</taxon>
    </lineage>
</organism>
<dbReference type="AlphaFoldDB" id="A0A1L8QR17"/>
<reference evidence="2 3" key="1">
    <citation type="submission" date="2014-12" db="EMBL/GenBank/DDBJ databases">
        <title>Draft genome sequences of 29 type strains of Enterococci.</title>
        <authorList>
            <person name="Zhong Z."/>
            <person name="Sun Z."/>
            <person name="Liu W."/>
            <person name="Zhang W."/>
            <person name="Zhang H."/>
        </authorList>
    </citation>
    <scope>NUCLEOTIDE SEQUENCE [LARGE SCALE GENOMIC DNA]</scope>
    <source>
        <strain evidence="2 3">DSM 17690</strain>
    </source>
</reference>
<dbReference type="Pfam" id="PF00149">
    <property type="entry name" value="Metallophos"/>
    <property type="match status" value="1"/>
</dbReference>
<keyword evidence="3" id="KW-1185">Reference proteome</keyword>
<dbReference type="PANTHER" id="PTHR31302">
    <property type="entry name" value="TRANSMEMBRANE PROTEIN WITH METALLOPHOSPHOESTERASE DOMAIN-RELATED"/>
    <property type="match status" value="1"/>
</dbReference>
<protein>
    <recommendedName>
        <fullName evidence="1">Calcineurin-like phosphoesterase domain-containing protein</fullName>
    </recommendedName>
</protein>
<dbReference type="Proteomes" id="UP000182149">
    <property type="component" value="Unassembled WGS sequence"/>
</dbReference>
<dbReference type="GO" id="GO:0016787">
    <property type="term" value="F:hydrolase activity"/>
    <property type="evidence" value="ECO:0007669"/>
    <property type="project" value="InterPro"/>
</dbReference>
<accession>A0A1L8QR17</accession>
<dbReference type="EMBL" id="JXKD01000012">
    <property type="protein sequence ID" value="OJG09886.1"/>
    <property type="molecule type" value="Genomic_DNA"/>
</dbReference>
<dbReference type="SUPFAM" id="SSF56300">
    <property type="entry name" value="Metallo-dependent phosphatases"/>
    <property type="match status" value="1"/>
</dbReference>
<evidence type="ECO:0000313" key="3">
    <source>
        <dbReference type="Proteomes" id="UP000182149"/>
    </source>
</evidence>
<evidence type="ECO:0000313" key="2">
    <source>
        <dbReference type="EMBL" id="OJG09886.1"/>
    </source>
</evidence>